<dbReference type="Pfam" id="PF13340">
    <property type="entry name" value="DUF4096"/>
    <property type="match status" value="1"/>
</dbReference>
<comment type="caution">
    <text evidence="2">The sequence shown here is derived from an EMBL/GenBank/DDBJ whole genome shotgun (WGS) entry which is preliminary data.</text>
</comment>
<organism evidence="2 3">
    <name type="scientific">Micromonospora ureilytica</name>
    <dbReference type="NCBI Taxonomy" id="709868"/>
    <lineage>
        <taxon>Bacteria</taxon>
        <taxon>Bacillati</taxon>
        <taxon>Actinomycetota</taxon>
        <taxon>Actinomycetes</taxon>
        <taxon>Micromonosporales</taxon>
        <taxon>Micromonosporaceae</taxon>
        <taxon>Micromonospora</taxon>
    </lineage>
</organism>
<dbReference type="AlphaFoldDB" id="A0A3N9XRJ7"/>
<evidence type="ECO:0000259" key="1">
    <source>
        <dbReference type="Pfam" id="PF13340"/>
    </source>
</evidence>
<name>A0A3N9XRJ7_9ACTN</name>
<sequence length="59" mass="6959">MNVRRGEQPPWIVSDELWAEIGPLLPPRPPRHHRFPGRKRLDDRRVLCAILFMLHTALP</sequence>
<dbReference type="Proteomes" id="UP000278981">
    <property type="component" value="Unassembled WGS sequence"/>
</dbReference>
<dbReference type="EMBL" id="QDGB01000271">
    <property type="protein sequence ID" value="RQX15735.1"/>
    <property type="molecule type" value="Genomic_DNA"/>
</dbReference>
<feature type="domain" description="Insertion element IS402-like" evidence="1">
    <location>
        <begin position="13"/>
        <end position="58"/>
    </location>
</feature>
<gene>
    <name evidence="2" type="ORF">DDE19_18315</name>
</gene>
<reference evidence="2 3" key="1">
    <citation type="submission" date="2018-04" db="EMBL/GenBank/DDBJ databases">
        <title>Micromonosporas from Atacama Desert.</title>
        <authorList>
            <person name="Carro L."/>
            <person name="Klenk H.-P."/>
            <person name="Goodfellow M."/>
        </authorList>
    </citation>
    <scope>NUCLEOTIDE SEQUENCE [LARGE SCALE GENOMIC DNA]</scope>
    <source>
        <strain evidence="2 3">LB19</strain>
    </source>
</reference>
<accession>A0A3N9XRJ7</accession>
<proteinExistence type="predicted"/>
<evidence type="ECO:0000313" key="2">
    <source>
        <dbReference type="EMBL" id="RQX15735.1"/>
    </source>
</evidence>
<dbReference type="InterPro" id="IPR025161">
    <property type="entry name" value="IS402-like_dom"/>
</dbReference>
<evidence type="ECO:0000313" key="3">
    <source>
        <dbReference type="Proteomes" id="UP000278981"/>
    </source>
</evidence>
<protein>
    <recommendedName>
        <fullName evidence="1">Insertion element IS402-like domain-containing protein</fullName>
    </recommendedName>
</protein>